<dbReference type="RefSeq" id="WP_068250548.1">
    <property type="nucleotide sequence ID" value="NZ_CP015515.1"/>
</dbReference>
<name>A0A160KPY7_9MICO</name>
<dbReference type="SUPFAM" id="SSF142906">
    <property type="entry name" value="YjbR-like"/>
    <property type="match status" value="1"/>
</dbReference>
<organism evidence="1 2">
    <name type="scientific">Rathayibacter tritici</name>
    <dbReference type="NCBI Taxonomy" id="33888"/>
    <lineage>
        <taxon>Bacteria</taxon>
        <taxon>Bacillati</taxon>
        <taxon>Actinomycetota</taxon>
        <taxon>Actinomycetes</taxon>
        <taxon>Micrococcales</taxon>
        <taxon>Microbacteriaceae</taxon>
        <taxon>Rathayibacter</taxon>
    </lineage>
</organism>
<dbReference type="Proteomes" id="UP000077071">
    <property type="component" value="Chromosome"/>
</dbReference>
<dbReference type="Pfam" id="PF04237">
    <property type="entry name" value="YjbR"/>
    <property type="match status" value="1"/>
</dbReference>
<gene>
    <name evidence="1" type="ORF">A6122_0209</name>
</gene>
<protein>
    <recommendedName>
        <fullName evidence="3">MmcQ/YjbR family DNA-binding protein</fullName>
    </recommendedName>
</protein>
<dbReference type="STRING" id="33888.A6122_0209"/>
<dbReference type="KEGG" id="rtn:A6122_0209"/>
<dbReference type="EMBL" id="CP015515">
    <property type="protein sequence ID" value="AND15373.1"/>
    <property type="molecule type" value="Genomic_DNA"/>
</dbReference>
<dbReference type="PANTHER" id="PTHR35145:SF1">
    <property type="entry name" value="CYTOPLASMIC PROTEIN"/>
    <property type="match status" value="1"/>
</dbReference>
<dbReference type="PANTHER" id="PTHR35145">
    <property type="entry name" value="CYTOPLASMIC PROTEIN-RELATED"/>
    <property type="match status" value="1"/>
</dbReference>
<proteinExistence type="predicted"/>
<dbReference type="Gene3D" id="3.90.1150.30">
    <property type="match status" value="1"/>
</dbReference>
<dbReference type="InterPro" id="IPR038056">
    <property type="entry name" value="YjbR-like_sf"/>
</dbReference>
<accession>A0A160KPY7</accession>
<evidence type="ECO:0000313" key="1">
    <source>
        <dbReference type="EMBL" id="AND15373.1"/>
    </source>
</evidence>
<dbReference type="InterPro" id="IPR058532">
    <property type="entry name" value="YjbR/MT2646/Rv2570-like"/>
</dbReference>
<dbReference type="InterPro" id="IPR007351">
    <property type="entry name" value="YjbR"/>
</dbReference>
<sequence>MDDGVVERFLEGLAGAGAGFPFGEGTRVWKVGGKVFALETERFGRPVVSVKALPENVVHVVAGVDGIAPGYHLNKKHWVTVDAGGIVEPGLVLELIEESHAIVVASLPRRLRLTLDGTATGSLNGDR</sequence>
<evidence type="ECO:0000313" key="2">
    <source>
        <dbReference type="Proteomes" id="UP000077071"/>
    </source>
</evidence>
<dbReference type="AlphaFoldDB" id="A0A160KPY7"/>
<keyword evidence="2" id="KW-1185">Reference proteome</keyword>
<reference evidence="1 2" key="1">
    <citation type="submission" date="2016-05" db="EMBL/GenBank/DDBJ databases">
        <title>Complete genome sequence of Rathayibacter tritici NCPPB 1953.</title>
        <authorList>
            <person name="Park J."/>
            <person name="Lee H.-H."/>
            <person name="Lee S.-W."/>
            <person name="Seo Y.-S."/>
        </authorList>
    </citation>
    <scope>NUCLEOTIDE SEQUENCE [LARGE SCALE GENOMIC DNA]</scope>
    <source>
        <strain evidence="1 2">NCPPB 1953</strain>
    </source>
</reference>
<dbReference type="PATRIC" id="fig|33888.3.peg.245"/>
<evidence type="ECO:0008006" key="3">
    <source>
        <dbReference type="Google" id="ProtNLM"/>
    </source>
</evidence>